<keyword evidence="8" id="KW-1185">Reference proteome</keyword>
<dbReference type="GeneID" id="93483008"/>
<dbReference type="InterPro" id="IPR050596">
    <property type="entry name" value="AspAT/PAT-like"/>
</dbReference>
<organism evidence="7 8">
    <name type="scientific">Prevotella pectinovora</name>
    <dbReference type="NCBI Taxonomy" id="1602169"/>
    <lineage>
        <taxon>Bacteria</taxon>
        <taxon>Pseudomonadati</taxon>
        <taxon>Bacteroidota</taxon>
        <taxon>Bacteroidia</taxon>
        <taxon>Bacteroidales</taxon>
        <taxon>Prevotellaceae</taxon>
        <taxon>Prevotella</taxon>
    </lineage>
</organism>
<comment type="cofactor">
    <cofactor evidence="1">
        <name>pyridoxal 5'-phosphate</name>
        <dbReference type="ChEBI" id="CHEBI:597326"/>
    </cofactor>
</comment>
<gene>
    <name evidence="7" type="ORF">ST44_07695</name>
</gene>
<dbReference type="Gene3D" id="3.40.640.10">
    <property type="entry name" value="Type I PLP-dependent aspartate aminotransferase-like (Major domain)"/>
    <property type="match status" value="1"/>
</dbReference>
<dbReference type="RefSeq" id="WP_042519358.1">
    <property type="nucleotide sequence ID" value="NZ_JALFDM010000008.1"/>
</dbReference>
<dbReference type="SUPFAM" id="SSF53383">
    <property type="entry name" value="PLP-dependent transferases"/>
    <property type="match status" value="1"/>
</dbReference>
<keyword evidence="4 7" id="KW-0808">Transferase</keyword>
<evidence type="ECO:0000256" key="4">
    <source>
        <dbReference type="ARBA" id="ARBA00022679"/>
    </source>
</evidence>
<evidence type="ECO:0000256" key="1">
    <source>
        <dbReference type="ARBA" id="ARBA00001933"/>
    </source>
</evidence>
<evidence type="ECO:0000313" key="7">
    <source>
        <dbReference type="EMBL" id="KIP62348.1"/>
    </source>
</evidence>
<reference evidence="7 8" key="1">
    <citation type="submission" date="2015-01" db="EMBL/GenBank/DDBJ databases">
        <title>Comparative genomics of non-oral Prevotella species.</title>
        <authorList>
            <person name="Accetto T."/>
            <person name="Nograsek B."/>
            <person name="Avgustin G."/>
        </authorList>
    </citation>
    <scope>NUCLEOTIDE SEQUENCE [LARGE SCALE GENOMIC DNA]</scope>
    <source>
        <strain evidence="7 8">P5-119</strain>
    </source>
</reference>
<dbReference type="Gene3D" id="3.90.1150.100">
    <property type="match status" value="2"/>
</dbReference>
<evidence type="ECO:0000259" key="6">
    <source>
        <dbReference type="Pfam" id="PF00155"/>
    </source>
</evidence>
<name>A0A0D0I5E4_9BACT</name>
<dbReference type="GO" id="GO:0008483">
    <property type="term" value="F:transaminase activity"/>
    <property type="evidence" value="ECO:0007669"/>
    <property type="project" value="UniProtKB-KW"/>
</dbReference>
<evidence type="ECO:0000313" key="8">
    <source>
        <dbReference type="Proteomes" id="UP000032046"/>
    </source>
</evidence>
<feature type="domain" description="Aminotransferase class I/classII large" evidence="6">
    <location>
        <begin position="62"/>
        <end position="352"/>
    </location>
</feature>
<sequence>MEIPFSKETVNEVLQKMHIPHVGNATIRQTVALSEELEKITGQKFVHLEMGSPGLPASQIGIEAQKKALDSGVAQKYPNISGIAPLKKQASRFVKAFLNVDINPEGCIPTVGSMMGTFASFIVTNHLDEKKDTILFINPGFSVQPLQANVLGYKKDMFDVYDFRGEKLKEELERHLAKGNIAAILYSNPNNPTWVCFTEEELQYIGELATKYDTVVIEDLAYLGMDSRKYIGKPFEAPYQSTVAHYTDNYMLMLSASKIFSYAGERVATVAISDKLFNRVYPHLEKTLGMDTLGRAFIFTVLYTLSSGVCHSAQCALAAMYEAACDGKLDFVTENREYARRAALLKEVFLKNGFHIVYDKDLDQDVSDGFFFTIGRKGFSGDDLLAELIHYGISAISLRTTGSEQQGLRVCTSMLRDEHFPMLDERLRIFNEKYPLDK</sequence>
<protein>
    <submittedName>
        <fullName evidence="7">Aminotransferase</fullName>
    </submittedName>
</protein>
<dbReference type="InterPro" id="IPR015421">
    <property type="entry name" value="PyrdxlP-dep_Trfase_major"/>
</dbReference>
<evidence type="ECO:0000256" key="5">
    <source>
        <dbReference type="ARBA" id="ARBA00022898"/>
    </source>
</evidence>
<proteinExistence type="inferred from homology"/>
<comment type="caution">
    <text evidence="7">The sequence shown here is derived from an EMBL/GenBank/DDBJ whole genome shotgun (WGS) entry which is preliminary data.</text>
</comment>
<evidence type="ECO:0000256" key="2">
    <source>
        <dbReference type="ARBA" id="ARBA00007441"/>
    </source>
</evidence>
<dbReference type="AlphaFoldDB" id="A0A0D0I5E4"/>
<evidence type="ECO:0000256" key="3">
    <source>
        <dbReference type="ARBA" id="ARBA00022576"/>
    </source>
</evidence>
<dbReference type="STRING" id="1602171.ST44_07695"/>
<keyword evidence="5" id="KW-0663">Pyridoxal phosphate</keyword>
<dbReference type="PANTHER" id="PTHR46383:SF1">
    <property type="entry name" value="ASPARTATE AMINOTRANSFERASE"/>
    <property type="match status" value="1"/>
</dbReference>
<dbReference type="OrthoDB" id="1112781at2"/>
<keyword evidence="3 7" id="KW-0032">Aminotransferase</keyword>
<dbReference type="InterPro" id="IPR015424">
    <property type="entry name" value="PyrdxlP-dep_Trfase"/>
</dbReference>
<dbReference type="PANTHER" id="PTHR46383">
    <property type="entry name" value="ASPARTATE AMINOTRANSFERASE"/>
    <property type="match status" value="1"/>
</dbReference>
<dbReference type="Proteomes" id="UP000032046">
    <property type="component" value="Unassembled WGS sequence"/>
</dbReference>
<dbReference type="CDD" id="cd00609">
    <property type="entry name" value="AAT_like"/>
    <property type="match status" value="1"/>
</dbReference>
<dbReference type="EMBL" id="JXQK01000055">
    <property type="protein sequence ID" value="KIP62348.1"/>
    <property type="molecule type" value="Genomic_DNA"/>
</dbReference>
<comment type="similarity">
    <text evidence="2">Belongs to the class-I pyridoxal-phosphate-dependent aminotransferase family.</text>
</comment>
<dbReference type="GO" id="GO:0006520">
    <property type="term" value="P:amino acid metabolic process"/>
    <property type="evidence" value="ECO:0007669"/>
    <property type="project" value="InterPro"/>
</dbReference>
<accession>A0A0D0I5E4</accession>
<dbReference type="Pfam" id="PF00155">
    <property type="entry name" value="Aminotran_1_2"/>
    <property type="match status" value="1"/>
</dbReference>
<dbReference type="InterPro" id="IPR004839">
    <property type="entry name" value="Aminotransferase_I/II_large"/>
</dbReference>
<dbReference type="GO" id="GO:0030170">
    <property type="term" value="F:pyridoxal phosphate binding"/>
    <property type="evidence" value="ECO:0007669"/>
    <property type="project" value="InterPro"/>
</dbReference>